<gene>
    <name evidence="1" type="ORF">M9H77_03122</name>
</gene>
<accession>A0ACC0CAI3</accession>
<dbReference type="EMBL" id="CM044701">
    <property type="protein sequence ID" value="KAI5681894.1"/>
    <property type="molecule type" value="Genomic_DNA"/>
</dbReference>
<evidence type="ECO:0000313" key="1">
    <source>
        <dbReference type="EMBL" id="KAI5681894.1"/>
    </source>
</evidence>
<proteinExistence type="predicted"/>
<protein>
    <submittedName>
        <fullName evidence="1">Uncharacterized protein</fullName>
    </submittedName>
</protein>
<dbReference type="Proteomes" id="UP001060085">
    <property type="component" value="Linkage Group LG01"/>
</dbReference>
<evidence type="ECO:0000313" key="2">
    <source>
        <dbReference type="Proteomes" id="UP001060085"/>
    </source>
</evidence>
<reference evidence="2" key="1">
    <citation type="journal article" date="2023" name="Nat. Plants">
        <title>Single-cell RNA sequencing provides a high-resolution roadmap for understanding the multicellular compartmentation of specialized metabolism.</title>
        <authorList>
            <person name="Sun S."/>
            <person name="Shen X."/>
            <person name="Li Y."/>
            <person name="Li Y."/>
            <person name="Wang S."/>
            <person name="Li R."/>
            <person name="Zhang H."/>
            <person name="Shen G."/>
            <person name="Guo B."/>
            <person name="Wei J."/>
            <person name="Xu J."/>
            <person name="St-Pierre B."/>
            <person name="Chen S."/>
            <person name="Sun C."/>
        </authorList>
    </citation>
    <scope>NUCLEOTIDE SEQUENCE [LARGE SCALE GENOMIC DNA]</scope>
</reference>
<organism evidence="1 2">
    <name type="scientific">Catharanthus roseus</name>
    <name type="common">Madagascar periwinkle</name>
    <name type="synonym">Vinca rosea</name>
    <dbReference type="NCBI Taxonomy" id="4058"/>
    <lineage>
        <taxon>Eukaryota</taxon>
        <taxon>Viridiplantae</taxon>
        <taxon>Streptophyta</taxon>
        <taxon>Embryophyta</taxon>
        <taxon>Tracheophyta</taxon>
        <taxon>Spermatophyta</taxon>
        <taxon>Magnoliopsida</taxon>
        <taxon>eudicotyledons</taxon>
        <taxon>Gunneridae</taxon>
        <taxon>Pentapetalae</taxon>
        <taxon>asterids</taxon>
        <taxon>lamiids</taxon>
        <taxon>Gentianales</taxon>
        <taxon>Apocynaceae</taxon>
        <taxon>Rauvolfioideae</taxon>
        <taxon>Vinceae</taxon>
        <taxon>Catharanthinae</taxon>
        <taxon>Catharanthus</taxon>
    </lineage>
</organism>
<comment type="caution">
    <text evidence="1">The sequence shown here is derived from an EMBL/GenBank/DDBJ whole genome shotgun (WGS) entry which is preliminary data.</text>
</comment>
<name>A0ACC0CAI3_CATRO</name>
<keyword evidence="2" id="KW-1185">Reference proteome</keyword>
<sequence length="156" mass="18010">MQNYSQLLKNLSWDPPKKVKTCTRYIVNGLRFHTREKVQIYFEEVQNDETEIEWDCDEDFDEETDKDFDARTEEKRSRALHTAGFIAFNTDVSTDSRTTRSVDSSAAGPPHTYTGTSHTDTGIGQFRRSWFIIRIGHTNTAAPSDTRQLLTLNVDR</sequence>